<dbReference type="Gene3D" id="3.90.180.10">
    <property type="entry name" value="Medium-chain alcohol dehydrogenases, catalytic domain"/>
    <property type="match status" value="1"/>
</dbReference>
<name>A0ABU4S3R1_9GAMM</name>
<dbReference type="NCBIfam" id="TIGR02823">
    <property type="entry name" value="oxido_YhdH"/>
    <property type="match status" value="1"/>
</dbReference>
<comment type="caution">
    <text evidence="2">The sequence shown here is derived from an EMBL/GenBank/DDBJ whole genome shotgun (WGS) entry which is preliminary data.</text>
</comment>
<dbReference type="InterPro" id="IPR011032">
    <property type="entry name" value="GroES-like_sf"/>
</dbReference>
<dbReference type="PANTHER" id="PTHR43677:SF1">
    <property type="entry name" value="ACRYLYL-COA REDUCTASE ACUI-RELATED"/>
    <property type="match status" value="1"/>
</dbReference>
<gene>
    <name evidence="2" type="ORF">FE392_00535</name>
</gene>
<dbReference type="InterPro" id="IPR013154">
    <property type="entry name" value="ADH-like_N"/>
</dbReference>
<evidence type="ECO:0000313" key="2">
    <source>
        <dbReference type="EMBL" id="MDX7985834.1"/>
    </source>
</evidence>
<organism evidence="2 3">
    <name type="scientific">Xenorhabdus santafensis</name>
    <dbReference type="NCBI Taxonomy" id="2582833"/>
    <lineage>
        <taxon>Bacteria</taxon>
        <taxon>Pseudomonadati</taxon>
        <taxon>Pseudomonadota</taxon>
        <taxon>Gammaproteobacteria</taxon>
        <taxon>Enterobacterales</taxon>
        <taxon>Morganellaceae</taxon>
        <taxon>Xenorhabdus</taxon>
    </lineage>
</organism>
<dbReference type="Pfam" id="PF00107">
    <property type="entry name" value="ADH_zinc_N"/>
    <property type="match status" value="1"/>
</dbReference>
<dbReference type="Gene3D" id="3.40.50.720">
    <property type="entry name" value="NAD(P)-binding Rossmann-like Domain"/>
    <property type="match status" value="1"/>
</dbReference>
<keyword evidence="3" id="KW-1185">Reference proteome</keyword>
<dbReference type="SUPFAM" id="SSF50129">
    <property type="entry name" value="GroES-like"/>
    <property type="match status" value="1"/>
</dbReference>
<dbReference type="InterPro" id="IPR014188">
    <property type="entry name" value="Acrylyl-CoA_reductase_AcuI"/>
</dbReference>
<feature type="domain" description="Enoyl reductase (ER)" evidence="1">
    <location>
        <begin position="16"/>
        <end position="324"/>
    </location>
</feature>
<sequence length="330" mass="35221">MFNGILIKKDECGYYANLSDISESQLPEGDITVQISYSSINYKDGLAISGKSPVVRQFPMIPGIDLVGHVIESSTSQYEIGDQVLLNGWGVGEKHWGGLAQVARLNSQWLIPLPEGLTPKQTMAIGTAGYTAMLSVIALEKHGITPKSGKILVTGANGGVGSFSIAILSRLGYQVIASTGRPEESEYLINTLGASEIIDREELSGKGKPLMKERWAGAIDSVGSFTLANVCASTAYGGTVAACGLAQGMDFHSSVAPFILRGVTLVGIDSVMRPYEDRVEAWSRLSHIMDSSLLDKMCLEISLEQVIPAISNLMDGKIQGRIVVSLPVSE</sequence>
<protein>
    <submittedName>
        <fullName evidence="2">Oxidoreductase</fullName>
    </submittedName>
</protein>
<dbReference type="SMART" id="SM00829">
    <property type="entry name" value="PKS_ER"/>
    <property type="match status" value="1"/>
</dbReference>
<dbReference type="Pfam" id="PF08240">
    <property type="entry name" value="ADH_N"/>
    <property type="match status" value="1"/>
</dbReference>
<reference evidence="3" key="1">
    <citation type="journal article" date="2024" name="Toxins">
        <title>Genome Sequence Analysis of Native Xenorhabdus Strains Isolated from Entomopathogenic Nematodes in Argentina.</title>
        <authorList>
            <person name="Palma L."/>
            <person name="Frizzo L."/>
            <person name="Kaiser S."/>
            <person name="Berry C."/>
            <person name="Caballero P."/>
            <person name="Bode H.B."/>
            <person name="Del Valle E.E."/>
        </authorList>
    </citation>
    <scope>NUCLEOTIDE SEQUENCE [LARGE SCALE GENOMIC DNA]</scope>
    <source>
        <strain evidence="3">12</strain>
    </source>
</reference>
<dbReference type="InterPro" id="IPR036291">
    <property type="entry name" value="NAD(P)-bd_dom_sf"/>
</dbReference>
<evidence type="ECO:0000259" key="1">
    <source>
        <dbReference type="SMART" id="SM00829"/>
    </source>
</evidence>
<dbReference type="InterPro" id="IPR051397">
    <property type="entry name" value="Zn-ADH-like_protein"/>
</dbReference>
<evidence type="ECO:0000313" key="3">
    <source>
        <dbReference type="Proteomes" id="UP001271890"/>
    </source>
</evidence>
<dbReference type="InterPro" id="IPR020843">
    <property type="entry name" value="ER"/>
</dbReference>
<proteinExistence type="predicted"/>
<dbReference type="PANTHER" id="PTHR43677">
    <property type="entry name" value="SHORT-CHAIN DEHYDROGENASE/REDUCTASE"/>
    <property type="match status" value="1"/>
</dbReference>
<accession>A0ABU4S3R1</accession>
<dbReference type="CDD" id="cd08288">
    <property type="entry name" value="MDR_yhdh"/>
    <property type="match status" value="1"/>
</dbReference>
<dbReference type="InterPro" id="IPR013149">
    <property type="entry name" value="ADH-like_C"/>
</dbReference>
<dbReference type="Proteomes" id="UP001271890">
    <property type="component" value="Unassembled WGS sequence"/>
</dbReference>
<dbReference type="EMBL" id="VCDN01000003">
    <property type="protein sequence ID" value="MDX7985834.1"/>
    <property type="molecule type" value="Genomic_DNA"/>
</dbReference>
<dbReference type="SUPFAM" id="SSF51735">
    <property type="entry name" value="NAD(P)-binding Rossmann-fold domains"/>
    <property type="match status" value="1"/>
</dbReference>
<dbReference type="RefSeq" id="WP_319928383.1">
    <property type="nucleotide sequence ID" value="NZ_VCDN01000003.1"/>
</dbReference>